<gene>
    <name evidence="1" type="ORF">NEISICOT_03108</name>
</gene>
<proteinExistence type="predicted"/>
<organism evidence="1 2">
    <name type="scientific">Neisseria sicca ATCC 29256</name>
    <dbReference type="NCBI Taxonomy" id="547045"/>
    <lineage>
        <taxon>Bacteria</taxon>
        <taxon>Pseudomonadati</taxon>
        <taxon>Pseudomonadota</taxon>
        <taxon>Betaproteobacteria</taxon>
        <taxon>Neisseriales</taxon>
        <taxon>Neisseriaceae</taxon>
        <taxon>Neisseria</taxon>
    </lineage>
</organism>
<protein>
    <submittedName>
        <fullName evidence="1">Uncharacterized protein</fullName>
    </submittedName>
</protein>
<dbReference type="EMBL" id="ACKO02000026">
    <property type="protein sequence ID" value="EET43134.1"/>
    <property type="molecule type" value="Genomic_DNA"/>
</dbReference>
<keyword evidence="2" id="KW-1185">Reference proteome</keyword>
<reference evidence="1" key="1">
    <citation type="submission" date="2009-07" db="EMBL/GenBank/DDBJ databases">
        <authorList>
            <person name="Weinstock G."/>
            <person name="Sodergren E."/>
            <person name="Clifton S."/>
            <person name="Fulton L."/>
            <person name="Fulton B."/>
            <person name="Courtney L."/>
            <person name="Fronick C."/>
            <person name="Harrison M."/>
            <person name="Strong C."/>
            <person name="Farmer C."/>
            <person name="Delahaunty K."/>
            <person name="Markovic C."/>
            <person name="Hall O."/>
            <person name="Minx P."/>
            <person name="Tomlinson C."/>
            <person name="Mitreva M."/>
            <person name="Nelson J."/>
            <person name="Hou S."/>
            <person name="Wollam A."/>
            <person name="Pepin K.H."/>
            <person name="Johnson M."/>
            <person name="Bhonagiri V."/>
            <person name="Nash W.E."/>
            <person name="Warren W."/>
            <person name="Chinwalla A."/>
            <person name="Mardis E.R."/>
            <person name="Wilson R.K."/>
        </authorList>
    </citation>
    <scope>NUCLEOTIDE SEQUENCE [LARGE SCALE GENOMIC DNA]</scope>
    <source>
        <strain evidence="1">ATCC 29256</strain>
    </source>
</reference>
<evidence type="ECO:0000313" key="2">
    <source>
        <dbReference type="Proteomes" id="UP000005365"/>
    </source>
</evidence>
<comment type="caution">
    <text evidence="1">The sequence shown here is derived from an EMBL/GenBank/DDBJ whole genome shotgun (WGS) entry which is preliminary data.</text>
</comment>
<dbReference type="AlphaFoldDB" id="C6M983"/>
<dbReference type="RefSeq" id="WP_003761075.1">
    <property type="nucleotide sequence ID" value="NZ_ACKO02000026.1"/>
</dbReference>
<name>C6M983_NEISI</name>
<evidence type="ECO:0000313" key="1">
    <source>
        <dbReference type="EMBL" id="EET43134.1"/>
    </source>
</evidence>
<dbReference type="Proteomes" id="UP000005365">
    <property type="component" value="Unassembled WGS sequence"/>
</dbReference>
<sequence>MIAVIKKGRLKACIQVSDDLFKVDWVVCITDLKYSGLTLNQDGVASP</sequence>
<accession>C6M983</accession>